<evidence type="ECO:0000256" key="6">
    <source>
        <dbReference type="ARBA" id="ARBA00023175"/>
    </source>
</evidence>
<dbReference type="PROSITE" id="PS00411">
    <property type="entry name" value="KINESIN_MOTOR_1"/>
    <property type="match status" value="1"/>
</dbReference>
<comment type="subcellular location">
    <subcellularLocation>
        <location evidence="1">Cytoplasm</location>
        <location evidence="1">Cytoskeleton</location>
    </subcellularLocation>
</comment>
<feature type="region of interest" description="Disordered" evidence="10">
    <location>
        <begin position="461"/>
        <end position="488"/>
    </location>
</feature>
<feature type="compositionally biased region" description="Basic and acidic residues" evidence="10">
    <location>
        <begin position="94"/>
        <end position="127"/>
    </location>
</feature>
<evidence type="ECO:0000256" key="8">
    <source>
        <dbReference type="PROSITE-ProRule" id="PRU00283"/>
    </source>
</evidence>
<feature type="compositionally biased region" description="Polar residues" evidence="10">
    <location>
        <begin position="1"/>
        <end position="16"/>
    </location>
</feature>
<name>A0A0G4ELP0_VITBC</name>
<feature type="compositionally biased region" description="Basic and acidic residues" evidence="10">
    <location>
        <begin position="704"/>
        <end position="713"/>
    </location>
</feature>
<dbReference type="Proteomes" id="UP000041254">
    <property type="component" value="Unassembled WGS sequence"/>
</dbReference>
<dbReference type="Gene3D" id="3.40.850.10">
    <property type="entry name" value="Kinesin motor domain"/>
    <property type="match status" value="1"/>
</dbReference>
<feature type="compositionally biased region" description="Low complexity" evidence="10">
    <location>
        <begin position="586"/>
        <end position="597"/>
    </location>
</feature>
<keyword evidence="6 8" id="KW-0505">Motor protein</keyword>
<evidence type="ECO:0000256" key="3">
    <source>
        <dbReference type="ARBA" id="ARBA00022701"/>
    </source>
</evidence>
<feature type="region of interest" description="Disordered" evidence="10">
    <location>
        <begin position="1"/>
        <end position="50"/>
    </location>
</feature>
<accession>A0A0G4ELP0</accession>
<dbReference type="STRING" id="1169540.A0A0G4ELP0"/>
<dbReference type="SUPFAM" id="SSF52540">
    <property type="entry name" value="P-loop containing nucleoside triphosphate hydrolases"/>
    <property type="match status" value="1"/>
</dbReference>
<keyword evidence="3 9" id="KW-0493">Microtubule</keyword>
<feature type="domain" description="Kinesin motor" evidence="11">
    <location>
        <begin position="173"/>
        <end position="543"/>
    </location>
</feature>
<dbReference type="InterPro" id="IPR036961">
    <property type="entry name" value="Kinesin_motor_dom_sf"/>
</dbReference>
<dbReference type="VEuPathDB" id="CryptoDB:Vbra_7762"/>
<dbReference type="CDD" id="cd01367">
    <property type="entry name" value="KISc_KIF2_like"/>
    <property type="match status" value="1"/>
</dbReference>
<proteinExistence type="inferred from homology"/>
<dbReference type="PRINTS" id="PR00380">
    <property type="entry name" value="KINESINHEAVY"/>
</dbReference>
<dbReference type="InterPro" id="IPR027417">
    <property type="entry name" value="P-loop_NTPase"/>
</dbReference>
<evidence type="ECO:0000256" key="2">
    <source>
        <dbReference type="ARBA" id="ARBA00022490"/>
    </source>
</evidence>
<protein>
    <recommendedName>
        <fullName evidence="9">Kinesin-like protein</fullName>
    </recommendedName>
</protein>
<dbReference type="GO" id="GO:0003777">
    <property type="term" value="F:microtubule motor activity"/>
    <property type="evidence" value="ECO:0007669"/>
    <property type="project" value="InterPro"/>
</dbReference>
<evidence type="ECO:0000259" key="11">
    <source>
        <dbReference type="PROSITE" id="PS50067"/>
    </source>
</evidence>
<keyword evidence="13" id="KW-1185">Reference proteome</keyword>
<feature type="binding site" evidence="8">
    <location>
        <begin position="265"/>
        <end position="272"/>
    </location>
    <ligand>
        <name>ATP</name>
        <dbReference type="ChEBI" id="CHEBI:30616"/>
    </ligand>
</feature>
<dbReference type="GO" id="GO:0005874">
    <property type="term" value="C:microtubule"/>
    <property type="evidence" value="ECO:0007669"/>
    <property type="project" value="UniProtKB-KW"/>
</dbReference>
<dbReference type="GO" id="GO:0008017">
    <property type="term" value="F:microtubule binding"/>
    <property type="evidence" value="ECO:0007669"/>
    <property type="project" value="InterPro"/>
</dbReference>
<feature type="compositionally biased region" description="Low complexity" evidence="10">
    <location>
        <begin position="650"/>
        <end position="667"/>
    </location>
</feature>
<keyword evidence="7" id="KW-0206">Cytoskeleton</keyword>
<gene>
    <name evidence="12" type="ORF">Vbra_7762</name>
</gene>
<dbReference type="SMART" id="SM00129">
    <property type="entry name" value="KISc"/>
    <property type="match status" value="1"/>
</dbReference>
<reference evidence="12 13" key="1">
    <citation type="submission" date="2014-11" db="EMBL/GenBank/DDBJ databases">
        <authorList>
            <person name="Zhu J."/>
            <person name="Qi W."/>
            <person name="Song R."/>
        </authorList>
    </citation>
    <scope>NUCLEOTIDE SEQUENCE [LARGE SCALE GENOMIC DNA]</scope>
</reference>
<organism evidence="12 13">
    <name type="scientific">Vitrella brassicaformis (strain CCMP3155)</name>
    <dbReference type="NCBI Taxonomy" id="1169540"/>
    <lineage>
        <taxon>Eukaryota</taxon>
        <taxon>Sar</taxon>
        <taxon>Alveolata</taxon>
        <taxon>Colpodellida</taxon>
        <taxon>Vitrellaceae</taxon>
        <taxon>Vitrella</taxon>
    </lineage>
</organism>
<evidence type="ECO:0000256" key="10">
    <source>
        <dbReference type="SAM" id="MobiDB-lite"/>
    </source>
</evidence>
<dbReference type="InParanoid" id="A0A0G4ELP0"/>
<evidence type="ECO:0000256" key="5">
    <source>
        <dbReference type="ARBA" id="ARBA00022840"/>
    </source>
</evidence>
<dbReference type="Pfam" id="PF00225">
    <property type="entry name" value="Kinesin"/>
    <property type="match status" value="1"/>
</dbReference>
<dbReference type="InterPro" id="IPR019821">
    <property type="entry name" value="Kinesin_motor_CS"/>
</dbReference>
<keyword evidence="5 8" id="KW-0067">ATP-binding</keyword>
<evidence type="ECO:0000256" key="9">
    <source>
        <dbReference type="RuleBase" id="RU000394"/>
    </source>
</evidence>
<evidence type="ECO:0000256" key="4">
    <source>
        <dbReference type="ARBA" id="ARBA00022741"/>
    </source>
</evidence>
<comment type="similarity">
    <text evidence="8 9">Belongs to the TRAFAC class myosin-kinesin ATPase superfamily. Kinesin family.</text>
</comment>
<dbReference type="GO" id="GO:0005524">
    <property type="term" value="F:ATP binding"/>
    <property type="evidence" value="ECO:0007669"/>
    <property type="project" value="UniProtKB-UniRule"/>
</dbReference>
<evidence type="ECO:0000313" key="13">
    <source>
        <dbReference type="Proteomes" id="UP000041254"/>
    </source>
</evidence>
<evidence type="ECO:0000256" key="1">
    <source>
        <dbReference type="ARBA" id="ARBA00004245"/>
    </source>
</evidence>
<feature type="compositionally biased region" description="Pro residues" evidence="10">
    <location>
        <begin position="638"/>
        <end position="649"/>
    </location>
</feature>
<dbReference type="GO" id="GO:0007018">
    <property type="term" value="P:microtubule-based movement"/>
    <property type="evidence" value="ECO:0007669"/>
    <property type="project" value="InterPro"/>
</dbReference>
<dbReference type="PANTHER" id="PTHR47971">
    <property type="entry name" value="KINESIN-RELATED PROTEIN 6"/>
    <property type="match status" value="1"/>
</dbReference>
<dbReference type="PROSITE" id="PS50067">
    <property type="entry name" value="KINESIN_MOTOR_2"/>
    <property type="match status" value="1"/>
</dbReference>
<evidence type="ECO:0000313" key="12">
    <source>
        <dbReference type="EMBL" id="CEL97887.1"/>
    </source>
</evidence>
<feature type="compositionally biased region" description="Acidic residues" evidence="10">
    <location>
        <begin position="690"/>
        <end position="703"/>
    </location>
</feature>
<dbReference type="EMBL" id="CDMY01000258">
    <property type="protein sequence ID" value="CEL97887.1"/>
    <property type="molecule type" value="Genomic_DNA"/>
</dbReference>
<feature type="region of interest" description="Disordered" evidence="10">
    <location>
        <begin position="543"/>
        <end position="713"/>
    </location>
</feature>
<keyword evidence="2" id="KW-0963">Cytoplasm</keyword>
<sequence>MSSDNVGSPNGGSASTFAEKHRQRTEKLRQDKDSRRANEIDKMTNERLERELKAKGIPTFGTRQERAARLKVACGLPASSDADEKKPGKAKKGGVVEEIERLRQQREQRRRKMEEDRKTKEDEKSHNEAMGLPGDVDFQRMVTQFRTDSKSGKALSPIMGQGAGGKGSSQAVGIWVCVRKRPLNDKEVGRREIDTVTVVNPKCHVHECKFKVDGITKFLENHHFAFDRTFTDSTPTQSLHECCSRPLVDFALRGGGRRATIFAYGQTGSGKTYTMRGMQSLLCSDLYDGLEGNPHKDDLDVSVSFFEIYGGRVYDLLNNRQRLQVLEDAKQEVQVQGLCERPAKNAKDLHDIIEYGHSVRTTKATSTNADSSRSHAVCCIALKLPRTTPLPSPPERKQLVPQPPPDKFTVYSKLTLVDLAGSERAQDTRHHNRARRVEAAEINRSLLALKECIRALAVESSSGPPASQAGASPWASPSGAGGGAGGGSGSHIPFRASKLTMVLRECFVCSASRTLMIACVSPGMASADHTLNTLRYAARLKETPDSPQPAGVAGSSPRPPQSAPASPAVHQPPEPTEAGGPGFRLPPRAKSKAAVAPSSPPAPRPPPPSHPVRDADRVPLSPIPPPRGSKRAAGGAASPPPPAPGPAPIPHAASSPAPSSSTHAPGSKSPPEPSASSGVPEAESDASPNEGEEETEAEGEGEPEDGRHLARVSRADMDFLKESLTKQGMGEALAITDSEYLETVEDLYEWEDRITRTHMSTMKEDANMLTMEGELMKKFQDDDGYELEDYVEDIEKIVERKVHLYKGLLKTISKVKTIMQQEETSYKKAEQRDNK</sequence>
<feature type="compositionally biased region" description="Pro residues" evidence="10">
    <location>
        <begin position="598"/>
        <end position="610"/>
    </location>
</feature>
<evidence type="ECO:0000256" key="7">
    <source>
        <dbReference type="ARBA" id="ARBA00023212"/>
    </source>
</evidence>
<feature type="compositionally biased region" description="Low complexity" evidence="10">
    <location>
        <begin position="461"/>
        <end position="478"/>
    </location>
</feature>
<dbReference type="OrthoDB" id="3176171at2759"/>
<dbReference type="GO" id="GO:0007019">
    <property type="term" value="P:microtubule depolymerization"/>
    <property type="evidence" value="ECO:0007669"/>
    <property type="project" value="TreeGrafter"/>
</dbReference>
<keyword evidence="4 8" id="KW-0547">Nucleotide-binding</keyword>
<dbReference type="InterPro" id="IPR001752">
    <property type="entry name" value="Kinesin_motor_dom"/>
</dbReference>
<feature type="region of interest" description="Disordered" evidence="10">
    <location>
        <begin position="75"/>
        <end position="133"/>
    </location>
</feature>
<feature type="compositionally biased region" description="Gly residues" evidence="10">
    <location>
        <begin position="479"/>
        <end position="488"/>
    </location>
</feature>
<dbReference type="InterPro" id="IPR027640">
    <property type="entry name" value="Kinesin-like_fam"/>
</dbReference>
<dbReference type="AlphaFoldDB" id="A0A0G4ELP0"/>
<dbReference type="PANTHER" id="PTHR47971:SF8">
    <property type="entry name" value="KINESIN-LIKE PROTEIN"/>
    <property type="match status" value="1"/>
</dbReference>
<feature type="compositionally biased region" description="Basic and acidic residues" evidence="10">
    <location>
        <begin position="25"/>
        <end position="50"/>
    </location>
</feature>